<proteinExistence type="inferred from homology"/>
<evidence type="ECO:0000313" key="7">
    <source>
        <dbReference type="EMBL" id="MBC8178375.1"/>
    </source>
</evidence>
<dbReference type="EMBL" id="JACNJD010000277">
    <property type="protein sequence ID" value="MBC8178375.1"/>
    <property type="molecule type" value="Genomic_DNA"/>
</dbReference>
<evidence type="ECO:0000256" key="2">
    <source>
        <dbReference type="ARBA" id="ARBA00022448"/>
    </source>
</evidence>
<gene>
    <name evidence="7" type="ORF">H8E19_13295</name>
</gene>
<dbReference type="PRINTS" id="PR00337">
    <property type="entry name" value="LEUILEVALBP"/>
</dbReference>
<dbReference type="InterPro" id="IPR000709">
    <property type="entry name" value="Leu_Ile_Val-bd"/>
</dbReference>
<dbReference type="PANTHER" id="PTHR30483">
    <property type="entry name" value="LEUCINE-SPECIFIC-BINDING PROTEIN"/>
    <property type="match status" value="1"/>
</dbReference>
<dbReference type="PANTHER" id="PTHR30483:SF38">
    <property type="entry name" value="BLR7848 PROTEIN"/>
    <property type="match status" value="1"/>
</dbReference>
<name>A0A8J6N2W3_9DELT</name>
<dbReference type="Pfam" id="PF13458">
    <property type="entry name" value="Peripla_BP_6"/>
    <property type="match status" value="1"/>
</dbReference>
<dbReference type="InterPro" id="IPR028081">
    <property type="entry name" value="Leu-bd"/>
</dbReference>
<evidence type="ECO:0000256" key="4">
    <source>
        <dbReference type="ARBA" id="ARBA00022970"/>
    </source>
</evidence>
<accession>A0A8J6N2W3</accession>
<comment type="similarity">
    <text evidence="1">Belongs to the leucine-binding protein family.</text>
</comment>
<evidence type="ECO:0000259" key="6">
    <source>
        <dbReference type="Pfam" id="PF13458"/>
    </source>
</evidence>
<evidence type="ECO:0000256" key="3">
    <source>
        <dbReference type="ARBA" id="ARBA00022729"/>
    </source>
</evidence>
<dbReference type="GO" id="GO:0006865">
    <property type="term" value="P:amino acid transport"/>
    <property type="evidence" value="ECO:0007669"/>
    <property type="project" value="UniProtKB-KW"/>
</dbReference>
<feature type="signal peptide" evidence="5">
    <location>
        <begin position="1"/>
        <end position="24"/>
    </location>
</feature>
<keyword evidence="4" id="KW-0029">Amino-acid transport</keyword>
<evidence type="ECO:0000313" key="8">
    <source>
        <dbReference type="Proteomes" id="UP000650524"/>
    </source>
</evidence>
<protein>
    <submittedName>
        <fullName evidence="7">ABC transporter substrate-binding protein</fullName>
    </submittedName>
</protein>
<evidence type="ECO:0000256" key="5">
    <source>
        <dbReference type="SAM" id="SignalP"/>
    </source>
</evidence>
<evidence type="ECO:0000256" key="1">
    <source>
        <dbReference type="ARBA" id="ARBA00010062"/>
    </source>
</evidence>
<feature type="chain" id="PRO_5035299428" evidence="5">
    <location>
        <begin position="25"/>
        <end position="384"/>
    </location>
</feature>
<dbReference type="Gene3D" id="3.40.50.2300">
    <property type="match status" value="2"/>
</dbReference>
<organism evidence="7 8">
    <name type="scientific">Candidatus Desulfacyla euxinica</name>
    <dbReference type="NCBI Taxonomy" id="2841693"/>
    <lineage>
        <taxon>Bacteria</taxon>
        <taxon>Deltaproteobacteria</taxon>
        <taxon>Candidatus Desulfacyla</taxon>
    </lineage>
</organism>
<dbReference type="AlphaFoldDB" id="A0A8J6N2W3"/>
<feature type="domain" description="Leucine-binding protein" evidence="6">
    <location>
        <begin position="29"/>
        <end position="378"/>
    </location>
</feature>
<keyword evidence="3 5" id="KW-0732">Signal</keyword>
<dbReference type="InterPro" id="IPR028082">
    <property type="entry name" value="Peripla_BP_I"/>
</dbReference>
<dbReference type="Proteomes" id="UP000650524">
    <property type="component" value="Unassembled WGS sequence"/>
</dbReference>
<dbReference type="InterPro" id="IPR051010">
    <property type="entry name" value="BCAA_transport"/>
</dbReference>
<comment type="caution">
    <text evidence="7">The sequence shown here is derived from an EMBL/GenBank/DDBJ whole genome shotgun (WGS) entry which is preliminary data.</text>
</comment>
<sequence>MKRIGFVLAMVGVCAVTLLGSAQAADKEPYRIGALFAVTGPASFLGEPERNTAEMVKDMINASGGINGHPIELFVYDTEANATKTVVAAKKLINRDRVLAIIGPSTSGTSMAVVPIVNKAEVPMISCGASLKIGAPVEKRKWVFKVVPGDDLAVRLMYDYMKKQGIKKAAIMSVSTGYGISGRGQLNKLAPEYGIEIVADETYGPKESDLTAQLTKIRGTGADAIINWSIGPPQVVVTRNWKQLGIPIPLYQSYGFGSKRNIKLAGGAAEGVICPVSRIVIANRLPDEDPHSPVVKRYKALYEEKFKGEVSVFGGHAWDAMFQLAAALKAVGPDRARIRDYLETLQGFVGNNSIFNRSPTDHVGLGKDAYVMVVVKDGDWAILE</sequence>
<keyword evidence="2" id="KW-0813">Transport</keyword>
<reference evidence="7 8" key="1">
    <citation type="submission" date="2020-08" db="EMBL/GenBank/DDBJ databases">
        <title>Bridging the membrane lipid divide: bacteria of the FCB group superphylum have the potential to synthesize archaeal ether lipids.</title>
        <authorList>
            <person name="Villanueva L."/>
            <person name="Von Meijenfeldt F.A.B."/>
            <person name="Westbye A.B."/>
            <person name="Yadav S."/>
            <person name="Hopmans E.C."/>
            <person name="Dutilh B.E."/>
            <person name="Sinninghe Damste J.S."/>
        </authorList>
    </citation>
    <scope>NUCLEOTIDE SEQUENCE [LARGE SCALE GENOMIC DNA]</scope>
    <source>
        <strain evidence="7">NIOZ-UU27</strain>
    </source>
</reference>
<dbReference type="CDD" id="cd06333">
    <property type="entry name" value="PBP1_ABC_RPA1789-like"/>
    <property type="match status" value="1"/>
</dbReference>
<dbReference type="SUPFAM" id="SSF53822">
    <property type="entry name" value="Periplasmic binding protein-like I"/>
    <property type="match status" value="1"/>
</dbReference>